<comment type="caution">
    <text evidence="1">The sequence shown here is derived from an EMBL/GenBank/DDBJ whole genome shotgun (WGS) entry which is preliminary data.</text>
</comment>
<sequence length="152" mass="16866">MLIKPKTITITDADREAHTFIISRLPATVGREILAKYPLANVPKIGDYAISHEAMLKMMRYVAVERDGDEILLKTQILIDNHVPDGEALIRLELEMLRYNTSFFGADGSRGFLQFLLDKISGSLPSIIKTLMGSLPSSLAQATPPSPNSKRR</sequence>
<dbReference type="RefSeq" id="WP_047961533.1">
    <property type="nucleotide sequence ID" value="NZ_CAWMBG010000005.1"/>
</dbReference>
<accession>A0A0J5FXD3</accession>
<gene>
    <name evidence="1" type="ORF">AB204_00955</name>
</gene>
<dbReference type="AlphaFoldDB" id="A0A0J5FXD3"/>
<reference evidence="1 2" key="1">
    <citation type="submission" date="2015-06" db="EMBL/GenBank/DDBJ databases">
        <title>Draft Whole-Genome Sequence of the Entomopathogenic Bacterium Xenorhabdus khoisanae.</title>
        <authorList>
            <person name="Naidoo S."/>
            <person name="Featherston J."/>
            <person name="Gray V.M."/>
        </authorList>
    </citation>
    <scope>NUCLEOTIDE SEQUENCE [LARGE SCALE GENOMIC DNA]</scope>
    <source>
        <strain evidence="1 2">MCB</strain>
    </source>
</reference>
<dbReference type="PATRIC" id="fig|880157.4.peg.211"/>
<dbReference type="EMBL" id="LFCV01000005">
    <property type="protein sequence ID" value="KMJ46894.1"/>
    <property type="molecule type" value="Genomic_DNA"/>
</dbReference>
<dbReference type="OrthoDB" id="6521172at2"/>
<dbReference type="STRING" id="880157.AB204_00955"/>
<name>A0A0J5FXD3_9GAMM</name>
<evidence type="ECO:0000313" key="1">
    <source>
        <dbReference type="EMBL" id="KMJ46894.1"/>
    </source>
</evidence>
<dbReference type="Proteomes" id="UP000036277">
    <property type="component" value="Unassembled WGS sequence"/>
</dbReference>
<organism evidence="1 2">
    <name type="scientific">Xenorhabdus khoisanae</name>
    <dbReference type="NCBI Taxonomy" id="880157"/>
    <lineage>
        <taxon>Bacteria</taxon>
        <taxon>Pseudomonadati</taxon>
        <taxon>Pseudomonadota</taxon>
        <taxon>Gammaproteobacteria</taxon>
        <taxon>Enterobacterales</taxon>
        <taxon>Morganellaceae</taxon>
        <taxon>Xenorhabdus</taxon>
    </lineage>
</organism>
<protein>
    <submittedName>
        <fullName evidence="1">Phage-like protein</fullName>
    </submittedName>
</protein>
<evidence type="ECO:0000313" key="2">
    <source>
        <dbReference type="Proteomes" id="UP000036277"/>
    </source>
</evidence>
<proteinExistence type="predicted"/>
<keyword evidence="2" id="KW-1185">Reference proteome</keyword>